<dbReference type="Pfam" id="PF00440">
    <property type="entry name" value="TetR_N"/>
    <property type="match status" value="1"/>
</dbReference>
<dbReference type="SUPFAM" id="SSF46689">
    <property type="entry name" value="Homeodomain-like"/>
    <property type="match status" value="1"/>
</dbReference>
<dbReference type="Gene3D" id="1.10.357.10">
    <property type="entry name" value="Tetracycline Repressor, domain 2"/>
    <property type="match status" value="1"/>
</dbReference>
<accession>A0A918APG8</accession>
<dbReference type="InterPro" id="IPR001647">
    <property type="entry name" value="HTH_TetR"/>
</dbReference>
<dbReference type="GO" id="GO:0003700">
    <property type="term" value="F:DNA-binding transcription factor activity"/>
    <property type="evidence" value="ECO:0007669"/>
    <property type="project" value="TreeGrafter"/>
</dbReference>
<dbReference type="PRINTS" id="PR00455">
    <property type="entry name" value="HTHTETR"/>
</dbReference>
<dbReference type="InterPro" id="IPR050109">
    <property type="entry name" value="HTH-type_TetR-like_transc_reg"/>
</dbReference>
<reference evidence="4" key="1">
    <citation type="journal article" date="2014" name="Int. J. Syst. Evol. Microbiol.">
        <title>Complete genome sequence of Corynebacterium casei LMG S-19264T (=DSM 44701T), isolated from a smear-ripened cheese.</title>
        <authorList>
            <consortium name="US DOE Joint Genome Institute (JGI-PGF)"/>
            <person name="Walter F."/>
            <person name="Albersmeier A."/>
            <person name="Kalinowski J."/>
            <person name="Ruckert C."/>
        </authorList>
    </citation>
    <scope>NUCLEOTIDE SEQUENCE</scope>
    <source>
        <strain evidence="4">JCM 3313</strain>
    </source>
</reference>
<dbReference type="Proteomes" id="UP000639606">
    <property type="component" value="Unassembled WGS sequence"/>
</dbReference>
<sequence length="198" mass="21646">MRMPKNSQEIPHAERRAKVLDEAIRQFAGNGYRATSITAIAKVLGLSSAAVHWYFPTKDDLFAEVLTSMFHAATERASGDPDLGGDPRAELISVLEELDPHKALVREAYERLNTSSTLREAYAKVLQWADDRLIRAIAQRVSEDADVDLLAETAHVLLEGLLVSVRTRDRSIADMIDLLIDPLAAAAAARPRGGTTGS</sequence>
<dbReference type="InterPro" id="IPR023772">
    <property type="entry name" value="DNA-bd_HTH_TetR-type_CS"/>
</dbReference>
<organism evidence="4 5">
    <name type="scientific">Saccharothrix coeruleofusca</name>
    <dbReference type="NCBI Taxonomy" id="33919"/>
    <lineage>
        <taxon>Bacteria</taxon>
        <taxon>Bacillati</taxon>
        <taxon>Actinomycetota</taxon>
        <taxon>Actinomycetes</taxon>
        <taxon>Pseudonocardiales</taxon>
        <taxon>Pseudonocardiaceae</taxon>
        <taxon>Saccharothrix</taxon>
    </lineage>
</organism>
<keyword evidence="5" id="KW-1185">Reference proteome</keyword>
<dbReference type="GO" id="GO:0000976">
    <property type="term" value="F:transcription cis-regulatory region binding"/>
    <property type="evidence" value="ECO:0007669"/>
    <property type="project" value="TreeGrafter"/>
</dbReference>
<dbReference type="PANTHER" id="PTHR30055:SF226">
    <property type="entry name" value="HTH-TYPE TRANSCRIPTIONAL REGULATOR PKSA"/>
    <property type="match status" value="1"/>
</dbReference>
<protein>
    <submittedName>
        <fullName evidence="4">Transcriptional TetR regulatory protein</fullName>
    </submittedName>
</protein>
<dbReference type="SUPFAM" id="SSF48498">
    <property type="entry name" value="Tetracyclin repressor-like, C-terminal domain"/>
    <property type="match status" value="1"/>
</dbReference>
<dbReference type="AlphaFoldDB" id="A0A918APG8"/>
<evidence type="ECO:0000256" key="1">
    <source>
        <dbReference type="ARBA" id="ARBA00023125"/>
    </source>
</evidence>
<dbReference type="PROSITE" id="PS01081">
    <property type="entry name" value="HTH_TETR_1"/>
    <property type="match status" value="1"/>
</dbReference>
<keyword evidence="1 2" id="KW-0238">DNA-binding</keyword>
<dbReference type="EMBL" id="BMRG01000004">
    <property type="protein sequence ID" value="GGP54214.1"/>
    <property type="molecule type" value="Genomic_DNA"/>
</dbReference>
<dbReference type="InterPro" id="IPR009057">
    <property type="entry name" value="Homeodomain-like_sf"/>
</dbReference>
<name>A0A918APG8_9PSEU</name>
<dbReference type="PROSITE" id="PS50977">
    <property type="entry name" value="HTH_TETR_2"/>
    <property type="match status" value="1"/>
</dbReference>
<proteinExistence type="predicted"/>
<gene>
    <name evidence="4" type="ORF">GCM10010185_28320</name>
</gene>
<reference evidence="4" key="2">
    <citation type="submission" date="2020-09" db="EMBL/GenBank/DDBJ databases">
        <authorList>
            <person name="Sun Q."/>
            <person name="Ohkuma M."/>
        </authorList>
    </citation>
    <scope>NUCLEOTIDE SEQUENCE</scope>
    <source>
        <strain evidence="4">JCM 3313</strain>
    </source>
</reference>
<dbReference type="InterPro" id="IPR036271">
    <property type="entry name" value="Tet_transcr_reg_TetR-rel_C_sf"/>
</dbReference>
<evidence type="ECO:0000313" key="4">
    <source>
        <dbReference type="EMBL" id="GGP54214.1"/>
    </source>
</evidence>
<evidence type="ECO:0000313" key="5">
    <source>
        <dbReference type="Proteomes" id="UP000639606"/>
    </source>
</evidence>
<feature type="domain" description="HTH tetR-type" evidence="3">
    <location>
        <begin position="13"/>
        <end position="73"/>
    </location>
</feature>
<comment type="caution">
    <text evidence="4">The sequence shown here is derived from an EMBL/GenBank/DDBJ whole genome shotgun (WGS) entry which is preliminary data.</text>
</comment>
<feature type="DNA-binding region" description="H-T-H motif" evidence="2">
    <location>
        <begin position="36"/>
        <end position="55"/>
    </location>
</feature>
<evidence type="ECO:0000256" key="2">
    <source>
        <dbReference type="PROSITE-ProRule" id="PRU00335"/>
    </source>
</evidence>
<evidence type="ECO:0000259" key="3">
    <source>
        <dbReference type="PROSITE" id="PS50977"/>
    </source>
</evidence>
<dbReference type="PANTHER" id="PTHR30055">
    <property type="entry name" value="HTH-TYPE TRANSCRIPTIONAL REGULATOR RUTR"/>
    <property type="match status" value="1"/>
</dbReference>